<dbReference type="RefSeq" id="WP_353476774.1">
    <property type="nucleotide sequence ID" value="NZ_CP123390.1"/>
</dbReference>
<dbReference type="GO" id="GO:0046872">
    <property type="term" value="F:metal ion binding"/>
    <property type="evidence" value="ECO:0007669"/>
    <property type="project" value="UniProtKB-KW"/>
</dbReference>
<name>A0AAU8ASA1_9RHOB</name>
<keyword evidence="2" id="KW-0614">Plasmid</keyword>
<accession>A0AAU8ASA1</accession>
<organism evidence="2">
    <name type="scientific">Alloyangia sp. H15</name>
    <dbReference type="NCBI Taxonomy" id="3029062"/>
    <lineage>
        <taxon>Bacteria</taxon>
        <taxon>Pseudomonadati</taxon>
        <taxon>Pseudomonadota</taxon>
        <taxon>Alphaproteobacteria</taxon>
        <taxon>Rhodobacterales</taxon>
        <taxon>Roseobacteraceae</taxon>
        <taxon>Alloyangia</taxon>
    </lineage>
</organism>
<protein>
    <recommendedName>
        <fullName evidence="3">Leucyl aminopeptidase</fullName>
    </recommendedName>
</protein>
<dbReference type="PANTHER" id="PTHR34448">
    <property type="entry name" value="AMINOPEPTIDASE"/>
    <property type="match status" value="1"/>
</dbReference>
<dbReference type="InterPro" id="IPR052170">
    <property type="entry name" value="M29_Exopeptidase"/>
</dbReference>
<dbReference type="EMBL" id="CP123390">
    <property type="protein sequence ID" value="XCC97895.1"/>
    <property type="molecule type" value="Genomic_DNA"/>
</dbReference>
<proteinExistence type="predicted"/>
<sequence>MTAKVSDKHMRVARRIIQDMFAVKPGEVVALTADDGTDPEITRGFYEAAVEVDAKPLVLQFRKARNNGEAGMADWPAAAMEAALKHADVWIENNEAFTLYSSMWERVLEANERIRYNVLAGSSIDSLERVFCDFDISRMARIIEKIVALAKQAGRVRAKGASGTDVTFDLDPTHVIDFDSGDFSKKKFGTAPGYVNLVPKTGTMEGRIVFDMIMHADLSQGGTVEFEMRNGRITGYGGSHGHLLRDYVEGFDEENMRKISHMMIGLCAGVRDLSWEIVEDERIWGGIDFGFGHTSPLDMPPHGQIASSHFDGISTRATIWFDDVLILENGVFVHPDIKDDAEALLAEYEAERKA</sequence>
<keyword evidence="1" id="KW-0479">Metal-binding</keyword>
<dbReference type="SUPFAM" id="SSF144052">
    <property type="entry name" value="Thermophilic metalloprotease-like"/>
    <property type="match status" value="1"/>
</dbReference>
<dbReference type="AlphaFoldDB" id="A0AAU8ASA1"/>
<dbReference type="Pfam" id="PF26233">
    <property type="entry name" value="NicX"/>
    <property type="match status" value="1"/>
</dbReference>
<reference evidence="2" key="1">
    <citation type="submission" date="2023-02" db="EMBL/GenBank/DDBJ databases">
        <title>Description and genomic characterization of Salipiger bruguierae sp. nov., isolated from the sediment of mangrove plant Bruguiera sexangula.</title>
        <authorList>
            <person name="Long M."/>
        </authorList>
    </citation>
    <scope>NUCLEOTIDE SEQUENCE</scope>
    <source>
        <strain evidence="2">H15</strain>
        <plasmid evidence="2">unnamed5</plasmid>
    </source>
</reference>
<evidence type="ECO:0000313" key="2">
    <source>
        <dbReference type="EMBL" id="XCC97895.1"/>
    </source>
</evidence>
<evidence type="ECO:0008006" key="3">
    <source>
        <dbReference type="Google" id="ProtNLM"/>
    </source>
</evidence>
<gene>
    <name evidence="2" type="ORF">PVT71_29160</name>
</gene>
<dbReference type="InterPro" id="IPR058739">
    <property type="entry name" value="NicX"/>
</dbReference>
<evidence type="ECO:0000256" key="1">
    <source>
        <dbReference type="ARBA" id="ARBA00022723"/>
    </source>
</evidence>
<dbReference type="PANTHER" id="PTHR34448:SF1">
    <property type="entry name" value="BLL6088 PROTEIN"/>
    <property type="match status" value="1"/>
</dbReference>
<geneLocation type="plasmid" evidence="2">
    <name>unnamed5</name>
</geneLocation>